<dbReference type="GO" id="GO:0005737">
    <property type="term" value="C:cytoplasm"/>
    <property type="evidence" value="ECO:0007669"/>
    <property type="project" value="UniProtKB-SubCell"/>
</dbReference>
<dbReference type="AlphaFoldDB" id="A0A2M7VG70"/>
<evidence type="ECO:0000313" key="7">
    <source>
        <dbReference type="EMBL" id="PIZ99457.1"/>
    </source>
</evidence>
<organism evidence="7 8">
    <name type="scientific">Candidatus Komeilibacteria bacterium CG_4_10_14_0_2_um_filter_37_10</name>
    <dbReference type="NCBI Taxonomy" id="1974470"/>
    <lineage>
        <taxon>Bacteria</taxon>
        <taxon>Candidatus Komeiliibacteriota</taxon>
    </lineage>
</organism>
<evidence type="ECO:0000256" key="3">
    <source>
        <dbReference type="ARBA" id="ARBA00022603"/>
    </source>
</evidence>
<dbReference type="Pfam" id="PF01170">
    <property type="entry name" value="UPF0020"/>
    <property type="match status" value="1"/>
</dbReference>
<evidence type="ECO:0000256" key="5">
    <source>
        <dbReference type="ARBA" id="ARBA00022694"/>
    </source>
</evidence>
<dbReference type="InterPro" id="IPR029063">
    <property type="entry name" value="SAM-dependent_MTases_sf"/>
</dbReference>
<gene>
    <name evidence="7" type="ORF">COX77_01575</name>
</gene>
<dbReference type="GO" id="GO:0016423">
    <property type="term" value="F:tRNA (guanine) methyltransferase activity"/>
    <property type="evidence" value="ECO:0007669"/>
    <property type="project" value="TreeGrafter"/>
</dbReference>
<comment type="caution">
    <text evidence="7">The sequence shown here is derived from an EMBL/GenBank/DDBJ whole genome shotgun (WGS) entry which is preliminary data.</text>
</comment>
<dbReference type="InterPro" id="IPR000241">
    <property type="entry name" value="RlmKL-like_Mtase"/>
</dbReference>
<dbReference type="InterPro" id="IPR053943">
    <property type="entry name" value="RlmKL-like_Mtase_CS"/>
</dbReference>
<evidence type="ECO:0000256" key="1">
    <source>
        <dbReference type="ARBA" id="ARBA00004496"/>
    </source>
</evidence>
<evidence type="ECO:0000313" key="8">
    <source>
        <dbReference type="Proteomes" id="UP000230405"/>
    </source>
</evidence>
<keyword evidence="5" id="KW-0819">tRNA processing</keyword>
<evidence type="ECO:0000256" key="2">
    <source>
        <dbReference type="ARBA" id="ARBA00022490"/>
    </source>
</evidence>
<keyword evidence="4" id="KW-0808">Transferase</keyword>
<feature type="domain" description="Ribosomal RNA large subunit methyltransferase K/L-like methyltransferase" evidence="6">
    <location>
        <begin position="190"/>
        <end position="341"/>
    </location>
</feature>
<dbReference type="PROSITE" id="PS01261">
    <property type="entry name" value="UPF0020"/>
    <property type="match status" value="1"/>
</dbReference>
<dbReference type="EMBL" id="PFPO01000027">
    <property type="protein sequence ID" value="PIZ99457.1"/>
    <property type="molecule type" value="Genomic_DNA"/>
</dbReference>
<dbReference type="GO" id="GO:0030488">
    <property type="term" value="P:tRNA methylation"/>
    <property type="evidence" value="ECO:0007669"/>
    <property type="project" value="TreeGrafter"/>
</dbReference>
<reference evidence="8" key="1">
    <citation type="submission" date="2017-09" db="EMBL/GenBank/DDBJ databases">
        <title>Depth-based differentiation of microbial function through sediment-hosted aquifers and enrichment of novel symbionts in the deep terrestrial subsurface.</title>
        <authorList>
            <person name="Probst A.J."/>
            <person name="Ladd B."/>
            <person name="Jarett J.K."/>
            <person name="Geller-Mcgrath D.E."/>
            <person name="Sieber C.M.K."/>
            <person name="Emerson J.B."/>
            <person name="Anantharaman K."/>
            <person name="Thomas B.C."/>
            <person name="Malmstrom R."/>
            <person name="Stieglmeier M."/>
            <person name="Klingl A."/>
            <person name="Woyke T."/>
            <person name="Ryan C.M."/>
            <person name="Banfield J.F."/>
        </authorList>
    </citation>
    <scope>NUCLEOTIDE SEQUENCE [LARGE SCALE GENOMIC DNA]</scope>
</reference>
<evidence type="ECO:0000259" key="6">
    <source>
        <dbReference type="Pfam" id="PF01170"/>
    </source>
</evidence>
<dbReference type="PANTHER" id="PTHR14911">
    <property type="entry name" value="THUMP DOMAIN-CONTAINING"/>
    <property type="match status" value="1"/>
</dbReference>
<evidence type="ECO:0000256" key="4">
    <source>
        <dbReference type="ARBA" id="ARBA00022679"/>
    </source>
</evidence>
<keyword evidence="3" id="KW-0489">Methyltransferase</keyword>
<keyword evidence="2" id="KW-0963">Cytoplasm</keyword>
<proteinExistence type="predicted"/>
<comment type="subcellular location">
    <subcellularLocation>
        <location evidence="1">Cytoplasm</location>
    </subcellularLocation>
</comment>
<dbReference type="Proteomes" id="UP000230405">
    <property type="component" value="Unassembled WGS sequence"/>
</dbReference>
<name>A0A2M7VG70_9BACT</name>
<dbReference type="PANTHER" id="PTHR14911:SF13">
    <property type="entry name" value="TRNA (GUANINE(6)-N2)-METHYLTRANSFERASE THUMP3"/>
    <property type="match status" value="1"/>
</dbReference>
<protein>
    <recommendedName>
        <fullName evidence="6">Ribosomal RNA large subunit methyltransferase K/L-like methyltransferase domain-containing protein</fullName>
    </recommendedName>
</protein>
<sequence length="404" mass="46695">MMNNKYFFILGNNPALSLIEILAVAQQQQIMIKLIDYFDYVLLVQMDQEFDFSILGGSIKFGTLLDGSEQYDWSIVESILQRQIIENQKFNFGFSYYFDEQKKIKQWQKECEKNSLHWKKLLAQQGQSARLVSSRETELSSIIVSKEKLLIGGCELLLICRKNKFYYGITKQVQDWRDFGQRDYGKPQVDATSGMLPPKLARLMINLAQLPKEQALFDPFCGSGVLLLEAMTMGYQKILGSDISQKAVTDSKKNYQWYQQQHPELQCQVQINSTDATTLPKELVSEKIGAVVTEPYLGPAWKTRPTFSRIQQVQKELQNLYCAFFSSLNQITLPGTKLVMVWPVFRLGQQILLTYQPHLINNRQWQVVDYSQELNNFGIFGISNFIYSRPDQVVGRQIITFCKQ</sequence>
<dbReference type="Gene3D" id="3.40.50.150">
    <property type="entry name" value="Vaccinia Virus protein VP39"/>
    <property type="match status" value="1"/>
</dbReference>
<dbReference type="SUPFAM" id="SSF53335">
    <property type="entry name" value="S-adenosyl-L-methionine-dependent methyltransferases"/>
    <property type="match status" value="1"/>
</dbReference>
<accession>A0A2M7VG70</accession>